<dbReference type="InterPro" id="IPR002850">
    <property type="entry name" value="PIN_toxin-like"/>
</dbReference>
<dbReference type="PANTHER" id="PTHR34610">
    <property type="entry name" value="SSL7007 PROTEIN"/>
    <property type="match status" value="1"/>
</dbReference>
<name>A0A2T1GG12_9CYAN</name>
<comment type="caution">
    <text evidence="2">The sequence shown here is derived from an EMBL/GenBank/DDBJ whole genome shotgun (WGS) entry which is preliminary data.</text>
</comment>
<dbReference type="RefSeq" id="WP_106304527.1">
    <property type="nucleotide sequence ID" value="NZ_PVWO01000124.1"/>
</dbReference>
<sequence length="138" mass="15921">MSPEFIVIDTNIFISAALSPNGTAYQAFAQAVQKFTIVQSDETYQEIADRIYKNKFDKYISNERREEFLNLIKNQSKFIQPISQITSCRDPDDNKFLELAIDSNAKFLITGDKDLLTLKSQAEYRDLIISARDFIEIH</sequence>
<dbReference type="InterPro" id="IPR029060">
    <property type="entry name" value="PIN-like_dom_sf"/>
</dbReference>
<accession>A0A2T1GG12</accession>
<dbReference type="EMBL" id="PVWO01000124">
    <property type="protein sequence ID" value="PSB56465.1"/>
    <property type="molecule type" value="Genomic_DNA"/>
</dbReference>
<reference evidence="2 3" key="1">
    <citation type="submission" date="2018-03" db="EMBL/GenBank/DDBJ databases">
        <title>The ancient ancestry and fast evolution of plastids.</title>
        <authorList>
            <person name="Moore K.R."/>
            <person name="Magnabosco C."/>
            <person name="Momper L."/>
            <person name="Gold D.A."/>
            <person name="Bosak T."/>
            <person name="Fournier G.P."/>
        </authorList>
    </citation>
    <scope>NUCLEOTIDE SEQUENCE [LARGE SCALE GENOMIC DNA]</scope>
    <source>
        <strain evidence="2 3">CCALA 037</strain>
    </source>
</reference>
<keyword evidence="3" id="KW-1185">Reference proteome</keyword>
<feature type="domain" description="PIN" evidence="1">
    <location>
        <begin position="4"/>
        <end position="117"/>
    </location>
</feature>
<dbReference type="SUPFAM" id="SSF88723">
    <property type="entry name" value="PIN domain-like"/>
    <property type="match status" value="1"/>
</dbReference>
<dbReference type="Pfam" id="PF13470">
    <property type="entry name" value="PIN_3"/>
    <property type="match status" value="1"/>
</dbReference>
<evidence type="ECO:0000313" key="3">
    <source>
        <dbReference type="Proteomes" id="UP000238937"/>
    </source>
</evidence>
<organism evidence="2 3">
    <name type="scientific">Chamaesiphon polymorphus CCALA 037</name>
    <dbReference type="NCBI Taxonomy" id="2107692"/>
    <lineage>
        <taxon>Bacteria</taxon>
        <taxon>Bacillati</taxon>
        <taxon>Cyanobacteriota</taxon>
        <taxon>Cyanophyceae</taxon>
        <taxon>Gomontiellales</taxon>
        <taxon>Chamaesiphonaceae</taxon>
        <taxon>Chamaesiphon</taxon>
    </lineage>
</organism>
<dbReference type="AlphaFoldDB" id="A0A2T1GG12"/>
<dbReference type="NCBIfam" id="TIGR00305">
    <property type="entry name" value="putative toxin-antitoxin system toxin component, PIN family"/>
    <property type="match status" value="1"/>
</dbReference>
<evidence type="ECO:0000259" key="1">
    <source>
        <dbReference type="SMART" id="SM00670"/>
    </source>
</evidence>
<dbReference type="InterPro" id="IPR002716">
    <property type="entry name" value="PIN_dom"/>
</dbReference>
<dbReference type="SMART" id="SM00670">
    <property type="entry name" value="PINc"/>
    <property type="match status" value="1"/>
</dbReference>
<dbReference type="PANTHER" id="PTHR34610:SF3">
    <property type="entry name" value="SSL7007 PROTEIN"/>
    <property type="match status" value="1"/>
</dbReference>
<evidence type="ECO:0000313" key="2">
    <source>
        <dbReference type="EMBL" id="PSB56465.1"/>
    </source>
</evidence>
<proteinExistence type="predicted"/>
<protein>
    <submittedName>
        <fullName evidence="2">Putative toxin-antitoxin system toxin component, PIN family</fullName>
    </submittedName>
</protein>
<gene>
    <name evidence="2" type="ORF">C7B77_11765</name>
</gene>
<dbReference type="OrthoDB" id="426765at2"/>
<dbReference type="Proteomes" id="UP000238937">
    <property type="component" value="Unassembled WGS sequence"/>
</dbReference>